<keyword evidence="8" id="KW-0539">Nucleus</keyword>
<keyword evidence="6" id="KW-0238">DNA-binding</keyword>
<evidence type="ECO:0000256" key="2">
    <source>
        <dbReference type="ARBA" id="ARBA00022723"/>
    </source>
</evidence>
<sequence>MEKGQQSKRHLVNTSNFIDIWSVQCGECFKWRVIPTQEEFEEIRSTFAEDPFVCSKKPGISCDDPADIEYDDSRIWVIDKPNLPKTPAGFRRKLVMRKDFSKMDCYYDSPNGKRLRSLAEVARFLDKSPEYEEDILVSDFSFTLPKIMEDTIPPDVAKKVI</sequence>
<comment type="caution">
    <text evidence="11">The sequence shown here is derived from an EMBL/GenBank/DDBJ whole genome shotgun (WGS) entry which is preliminary data.</text>
</comment>
<evidence type="ECO:0000313" key="12">
    <source>
        <dbReference type="Proteomes" id="UP001289374"/>
    </source>
</evidence>
<evidence type="ECO:0000256" key="5">
    <source>
        <dbReference type="ARBA" id="ARBA00023015"/>
    </source>
</evidence>
<evidence type="ECO:0000259" key="9">
    <source>
        <dbReference type="PROSITE" id="PS50982"/>
    </source>
</evidence>
<feature type="domain" description="MBD" evidence="9">
    <location>
        <begin position="76"/>
        <end position="147"/>
    </location>
</feature>
<evidence type="ECO:0000256" key="6">
    <source>
        <dbReference type="ARBA" id="ARBA00023125"/>
    </source>
</evidence>
<keyword evidence="7" id="KW-0804">Transcription</keyword>
<dbReference type="GO" id="GO:0008270">
    <property type="term" value="F:zinc ion binding"/>
    <property type="evidence" value="ECO:0007669"/>
    <property type="project" value="UniProtKB-KW"/>
</dbReference>
<evidence type="ECO:0000256" key="1">
    <source>
        <dbReference type="ARBA" id="ARBA00004123"/>
    </source>
</evidence>
<accession>A0AAE2C382</accession>
<dbReference type="SMART" id="SM00391">
    <property type="entry name" value="MBD"/>
    <property type="match status" value="1"/>
</dbReference>
<dbReference type="AlphaFoldDB" id="A0AAE2C382"/>
<dbReference type="Pfam" id="PF07496">
    <property type="entry name" value="zf-CW"/>
    <property type="match status" value="1"/>
</dbReference>
<dbReference type="Pfam" id="PF01429">
    <property type="entry name" value="MBD"/>
    <property type="match status" value="1"/>
</dbReference>
<dbReference type="InterPro" id="IPR001739">
    <property type="entry name" value="Methyl_CpG_DNA-bd"/>
</dbReference>
<dbReference type="InterPro" id="IPR016177">
    <property type="entry name" value="DNA-bd_dom_sf"/>
</dbReference>
<evidence type="ECO:0000313" key="11">
    <source>
        <dbReference type="EMBL" id="KAK4407090.1"/>
    </source>
</evidence>
<comment type="subcellular location">
    <subcellularLocation>
        <location evidence="1">Nucleus</location>
    </subcellularLocation>
</comment>
<keyword evidence="4" id="KW-0862">Zinc</keyword>
<evidence type="ECO:0000259" key="10">
    <source>
        <dbReference type="PROSITE" id="PS51050"/>
    </source>
</evidence>
<reference evidence="11" key="2">
    <citation type="journal article" date="2024" name="Plant">
        <title>Genomic evolution and insights into agronomic trait innovations of Sesamum species.</title>
        <authorList>
            <person name="Miao H."/>
            <person name="Wang L."/>
            <person name="Qu L."/>
            <person name="Liu H."/>
            <person name="Sun Y."/>
            <person name="Le M."/>
            <person name="Wang Q."/>
            <person name="Wei S."/>
            <person name="Zheng Y."/>
            <person name="Lin W."/>
            <person name="Duan Y."/>
            <person name="Cao H."/>
            <person name="Xiong S."/>
            <person name="Wang X."/>
            <person name="Wei L."/>
            <person name="Li C."/>
            <person name="Ma Q."/>
            <person name="Ju M."/>
            <person name="Zhao R."/>
            <person name="Li G."/>
            <person name="Mu C."/>
            <person name="Tian Q."/>
            <person name="Mei H."/>
            <person name="Zhang T."/>
            <person name="Gao T."/>
            <person name="Zhang H."/>
        </authorList>
    </citation>
    <scope>NUCLEOTIDE SEQUENCE</scope>
    <source>
        <strain evidence="11">K16</strain>
    </source>
</reference>
<dbReference type="PANTHER" id="PTHR12396">
    <property type="entry name" value="METHYL-CPG BINDING PROTEIN, MBD"/>
    <property type="match status" value="1"/>
</dbReference>
<protein>
    <submittedName>
        <fullName evidence="11">Methyl-CpG-binding domain-containing protein 4</fullName>
    </submittedName>
</protein>
<proteinExistence type="predicted"/>
<name>A0AAE2C382_9LAMI</name>
<organism evidence="11 12">
    <name type="scientific">Sesamum angolense</name>
    <dbReference type="NCBI Taxonomy" id="2727404"/>
    <lineage>
        <taxon>Eukaryota</taxon>
        <taxon>Viridiplantae</taxon>
        <taxon>Streptophyta</taxon>
        <taxon>Embryophyta</taxon>
        <taxon>Tracheophyta</taxon>
        <taxon>Spermatophyta</taxon>
        <taxon>Magnoliopsida</taxon>
        <taxon>eudicotyledons</taxon>
        <taxon>Gunneridae</taxon>
        <taxon>Pentapetalae</taxon>
        <taxon>asterids</taxon>
        <taxon>lamiids</taxon>
        <taxon>Lamiales</taxon>
        <taxon>Pedaliaceae</taxon>
        <taxon>Sesamum</taxon>
    </lineage>
</organism>
<reference evidence="11" key="1">
    <citation type="submission" date="2020-06" db="EMBL/GenBank/DDBJ databases">
        <authorList>
            <person name="Li T."/>
            <person name="Hu X."/>
            <person name="Zhang T."/>
            <person name="Song X."/>
            <person name="Zhang H."/>
            <person name="Dai N."/>
            <person name="Sheng W."/>
            <person name="Hou X."/>
            <person name="Wei L."/>
        </authorList>
    </citation>
    <scope>NUCLEOTIDE SEQUENCE</scope>
    <source>
        <strain evidence="11">K16</strain>
        <tissue evidence="11">Leaf</tissue>
    </source>
</reference>
<dbReference type="InterPro" id="IPR011124">
    <property type="entry name" value="Znf_CW"/>
</dbReference>
<dbReference type="Gene3D" id="3.30.40.100">
    <property type="match status" value="1"/>
</dbReference>
<evidence type="ECO:0000256" key="7">
    <source>
        <dbReference type="ARBA" id="ARBA00023163"/>
    </source>
</evidence>
<keyword evidence="12" id="KW-1185">Reference proteome</keyword>
<feature type="domain" description="CW-type" evidence="10">
    <location>
        <begin position="15"/>
        <end position="70"/>
    </location>
</feature>
<dbReference type="PROSITE" id="PS50982">
    <property type="entry name" value="MBD"/>
    <property type="match status" value="1"/>
</dbReference>
<keyword evidence="5" id="KW-0805">Transcription regulation</keyword>
<dbReference type="EMBL" id="JACGWL010000002">
    <property type="protein sequence ID" value="KAK4407090.1"/>
    <property type="molecule type" value="Genomic_DNA"/>
</dbReference>
<dbReference type="CDD" id="cd01396">
    <property type="entry name" value="MeCP2_MBD"/>
    <property type="match status" value="1"/>
</dbReference>
<evidence type="ECO:0000256" key="3">
    <source>
        <dbReference type="ARBA" id="ARBA00022771"/>
    </source>
</evidence>
<keyword evidence="3" id="KW-0863">Zinc-finger</keyword>
<keyword evidence="2" id="KW-0479">Metal-binding</keyword>
<dbReference type="Proteomes" id="UP001289374">
    <property type="component" value="Unassembled WGS sequence"/>
</dbReference>
<dbReference type="PROSITE" id="PS51050">
    <property type="entry name" value="ZF_CW"/>
    <property type="match status" value="1"/>
</dbReference>
<dbReference type="GO" id="GO:0003677">
    <property type="term" value="F:DNA binding"/>
    <property type="evidence" value="ECO:0007669"/>
    <property type="project" value="UniProtKB-KW"/>
</dbReference>
<dbReference type="PANTHER" id="PTHR12396:SF10">
    <property type="entry name" value="METHYL-CPG-BINDING DOMAIN-CONTAINING PROTEIN 1-RELATED"/>
    <property type="match status" value="1"/>
</dbReference>
<evidence type="ECO:0000256" key="4">
    <source>
        <dbReference type="ARBA" id="ARBA00022833"/>
    </source>
</evidence>
<dbReference type="SUPFAM" id="SSF54171">
    <property type="entry name" value="DNA-binding domain"/>
    <property type="match status" value="1"/>
</dbReference>
<gene>
    <name evidence="11" type="ORF">Sango_0290000</name>
</gene>
<dbReference type="GO" id="GO:0005634">
    <property type="term" value="C:nucleus"/>
    <property type="evidence" value="ECO:0007669"/>
    <property type="project" value="UniProtKB-SubCell"/>
</dbReference>
<evidence type="ECO:0000256" key="8">
    <source>
        <dbReference type="ARBA" id="ARBA00023242"/>
    </source>
</evidence>
<dbReference type="Gene3D" id="3.30.890.10">
    <property type="entry name" value="Methyl-cpg-binding Protein 2, Chain A"/>
    <property type="match status" value="1"/>
</dbReference>